<reference evidence="5 6" key="1">
    <citation type="journal article" date="2009" name="Stand. Genomic Sci.">
        <title>Complete genome sequence of Stackebrandtia nassauensis type strain (LLR-40K-21).</title>
        <authorList>
            <person name="Munk C."/>
            <person name="Lapidus A."/>
            <person name="Copeland A."/>
            <person name="Jando M."/>
            <person name="Mayilraj S."/>
            <person name="Glavina Del Rio T."/>
            <person name="Nolan M."/>
            <person name="Chen F."/>
            <person name="Lucas S."/>
            <person name="Tice H."/>
            <person name="Cheng J.F."/>
            <person name="Han C."/>
            <person name="Detter J.C."/>
            <person name="Bruce D."/>
            <person name="Goodwin L."/>
            <person name="Chain P."/>
            <person name="Pitluck S."/>
            <person name="Goker M."/>
            <person name="Ovchinikova G."/>
            <person name="Pati A."/>
            <person name="Ivanova N."/>
            <person name="Mavromatis K."/>
            <person name="Chen A."/>
            <person name="Palaniappan K."/>
            <person name="Land M."/>
            <person name="Hauser L."/>
            <person name="Chang Y.J."/>
            <person name="Jeffries C.D."/>
            <person name="Bristow J."/>
            <person name="Eisen J.A."/>
            <person name="Markowitz V."/>
            <person name="Hugenholtz P."/>
            <person name="Kyrpides N.C."/>
            <person name="Klenk H.P."/>
        </authorList>
    </citation>
    <scope>NUCLEOTIDE SEQUENCE [LARGE SCALE GENOMIC DNA]</scope>
    <source>
        <strain evidence="6">DSM 44728 / CIP 108903 / NRRL B-16338 / NBRC 102104 / LLR-40K-21</strain>
    </source>
</reference>
<dbReference type="InterPro" id="IPR003509">
    <property type="entry name" value="UPF0102_YraN-like"/>
</dbReference>
<dbReference type="RefSeq" id="WP_013017456.1">
    <property type="nucleotide sequence ID" value="NC_013947.1"/>
</dbReference>
<evidence type="ECO:0000313" key="6">
    <source>
        <dbReference type="Proteomes" id="UP000000844"/>
    </source>
</evidence>
<keyword evidence="6" id="KW-1185">Reference proteome</keyword>
<proteinExistence type="inferred from homology"/>
<evidence type="ECO:0000256" key="4">
    <source>
        <dbReference type="SAM" id="Phobius"/>
    </source>
</evidence>
<comment type="similarity">
    <text evidence="1 2">Belongs to the UPF0102 family.</text>
</comment>
<dbReference type="NCBIfam" id="NF009154">
    <property type="entry name" value="PRK12497.3-3"/>
    <property type="match status" value="1"/>
</dbReference>
<dbReference type="HAMAP" id="MF_00048">
    <property type="entry name" value="UPF0102"/>
    <property type="match status" value="1"/>
</dbReference>
<dbReference type="EMBL" id="CP001778">
    <property type="protein sequence ID" value="ADD41885.1"/>
    <property type="molecule type" value="Genomic_DNA"/>
</dbReference>
<dbReference type="KEGG" id="sna:Snas_2193"/>
<dbReference type="HOGENOM" id="CLU_1325672_0_0_11"/>
<keyword evidence="4" id="KW-0472">Membrane</keyword>
<feature type="region of interest" description="Disordered" evidence="3">
    <location>
        <begin position="100"/>
        <end position="149"/>
    </location>
</feature>
<protein>
    <recommendedName>
        <fullName evidence="2">UPF0102 protein Snas_2193</fullName>
    </recommendedName>
</protein>
<gene>
    <name evidence="5" type="ordered locus">Snas_2193</name>
</gene>
<dbReference type="PANTHER" id="PTHR34039">
    <property type="entry name" value="UPF0102 PROTEIN YRAN"/>
    <property type="match status" value="1"/>
</dbReference>
<evidence type="ECO:0000256" key="1">
    <source>
        <dbReference type="ARBA" id="ARBA00006738"/>
    </source>
</evidence>
<feature type="compositionally biased region" description="Basic and acidic residues" evidence="3">
    <location>
        <begin position="116"/>
        <end position="125"/>
    </location>
</feature>
<dbReference type="Gene3D" id="3.40.1350.10">
    <property type="match status" value="1"/>
</dbReference>
<dbReference type="GO" id="GO:0003676">
    <property type="term" value="F:nucleic acid binding"/>
    <property type="evidence" value="ECO:0007669"/>
    <property type="project" value="InterPro"/>
</dbReference>
<evidence type="ECO:0000256" key="3">
    <source>
        <dbReference type="SAM" id="MobiDB-lite"/>
    </source>
</evidence>
<keyword evidence="4" id="KW-0812">Transmembrane</keyword>
<dbReference type="SUPFAM" id="SSF52980">
    <property type="entry name" value="Restriction endonuclease-like"/>
    <property type="match status" value="1"/>
</dbReference>
<keyword evidence="4" id="KW-1133">Transmembrane helix</keyword>
<sequence>MPHDRRHLRLGCFGENLAVAHLRRDGMRVLQRNWRCEHGELDIIAIERGVTVFCEVKTRRSLRFGTPMQAIDEAKALRIRRLAASWHRRYRDKPPWAEWLGLPPRRRAPNGGRRGGSPERGRHGNDPAGGGRGDGSPQRSRPSSRAEPAAGLGAGAGWLRGGVALVGTVVAVLAWRRGGRWRRRFDVVGVVLGGDGTATIDHRRGVL</sequence>
<dbReference type="PANTHER" id="PTHR34039:SF1">
    <property type="entry name" value="UPF0102 PROTEIN YRAN"/>
    <property type="match status" value="1"/>
</dbReference>
<organism evidence="5 6">
    <name type="scientific">Stackebrandtia nassauensis (strain DSM 44728 / CIP 108903 / NRRL B-16338 / NBRC 102104 / LLR-40K-21)</name>
    <dbReference type="NCBI Taxonomy" id="446470"/>
    <lineage>
        <taxon>Bacteria</taxon>
        <taxon>Bacillati</taxon>
        <taxon>Actinomycetota</taxon>
        <taxon>Actinomycetes</taxon>
        <taxon>Glycomycetales</taxon>
        <taxon>Glycomycetaceae</taxon>
        <taxon>Stackebrandtia</taxon>
    </lineage>
</organism>
<dbReference type="STRING" id="446470.Snas_2193"/>
<dbReference type="Proteomes" id="UP000000844">
    <property type="component" value="Chromosome"/>
</dbReference>
<dbReference type="InterPro" id="IPR011856">
    <property type="entry name" value="tRNA_endonuc-like_dom_sf"/>
</dbReference>
<evidence type="ECO:0000256" key="2">
    <source>
        <dbReference type="HAMAP-Rule" id="MF_00048"/>
    </source>
</evidence>
<dbReference type="OrthoDB" id="9794876at2"/>
<feature type="compositionally biased region" description="Low complexity" evidence="3">
    <location>
        <begin position="135"/>
        <end position="149"/>
    </location>
</feature>
<feature type="transmembrane region" description="Helical" evidence="4">
    <location>
        <begin position="149"/>
        <end position="175"/>
    </location>
</feature>
<name>D3Q218_STANL</name>
<dbReference type="Pfam" id="PF02021">
    <property type="entry name" value="UPF0102"/>
    <property type="match status" value="1"/>
</dbReference>
<dbReference type="AlphaFoldDB" id="D3Q218"/>
<dbReference type="eggNOG" id="COG0792">
    <property type="taxonomic scope" value="Bacteria"/>
</dbReference>
<accession>D3Q218</accession>
<evidence type="ECO:0000313" key="5">
    <source>
        <dbReference type="EMBL" id="ADD41885.1"/>
    </source>
</evidence>
<dbReference type="CDD" id="cd20736">
    <property type="entry name" value="PoNe_Nuclease"/>
    <property type="match status" value="1"/>
</dbReference>
<dbReference type="InterPro" id="IPR011335">
    <property type="entry name" value="Restrct_endonuc-II-like"/>
</dbReference>